<dbReference type="RefSeq" id="WP_013565879.1">
    <property type="nucleotide sequence ID" value="NC_014962.1"/>
</dbReference>
<keyword evidence="4" id="KW-1185">Reference proteome</keyword>
<feature type="domain" description="DUF1559" evidence="2">
    <location>
        <begin position="42"/>
        <end position="317"/>
    </location>
</feature>
<dbReference type="PANTHER" id="PTHR30093:SF2">
    <property type="entry name" value="TYPE II SECRETION SYSTEM PROTEIN H"/>
    <property type="match status" value="1"/>
</dbReference>
<dbReference type="NCBIfam" id="TIGR04294">
    <property type="entry name" value="pre_pil_HX9DG"/>
    <property type="match status" value="1"/>
</dbReference>
<dbReference type="SUPFAM" id="SSF54523">
    <property type="entry name" value="Pili subunits"/>
    <property type="match status" value="1"/>
</dbReference>
<dbReference type="eggNOG" id="COG2165">
    <property type="taxonomic scope" value="Bacteria"/>
</dbReference>
<dbReference type="Gene3D" id="3.30.700.10">
    <property type="entry name" value="Glycoprotein, Type 4 Pilin"/>
    <property type="match status" value="1"/>
</dbReference>
<dbReference type="KEGG" id="ipa:Isop_3026"/>
<organism evidence="3 4">
    <name type="scientific">Isosphaera pallida (strain ATCC 43644 / DSM 9630 / IS1B)</name>
    <dbReference type="NCBI Taxonomy" id="575540"/>
    <lineage>
        <taxon>Bacteria</taxon>
        <taxon>Pseudomonadati</taxon>
        <taxon>Planctomycetota</taxon>
        <taxon>Planctomycetia</taxon>
        <taxon>Isosphaerales</taxon>
        <taxon>Isosphaeraceae</taxon>
        <taxon>Isosphaera</taxon>
    </lineage>
</organism>
<accession>E8R2U4</accession>
<evidence type="ECO:0000313" key="3">
    <source>
        <dbReference type="EMBL" id="ADV63591.1"/>
    </source>
</evidence>
<dbReference type="Pfam" id="PF07596">
    <property type="entry name" value="SBP_bac_10"/>
    <property type="match status" value="1"/>
</dbReference>
<keyword evidence="1" id="KW-1133">Transmembrane helix</keyword>
<keyword evidence="1" id="KW-0812">Transmembrane</keyword>
<dbReference type="InterPro" id="IPR027558">
    <property type="entry name" value="Pre_pil_HX9DG_C"/>
</dbReference>
<dbReference type="HOGENOM" id="CLU_041661_0_0_0"/>
<sequence>MIVASSRAPGWSGRLRAFTLIELLVVVGLIAGLTALLLPAVQSAREAARRIQCGHHLKQIGLGLHSYHDAQGCFPPGRLPTHDPRFSGTNPPCTSAMLDQSYLVRLLPFLEQTALANAVNSRVTIHGFENRTIHRVVVPIFACPSDPASGRPRPMDRTHLIPLGLASAGEPLEMVFTSYAGCFGSFRVEALPTPSQGCRVPATIRAQANGVIGDHAPVRMADVTDGLSSTLMVMERSTTLLQRLDRVDPVLWTRYGWFTTGNWGDTVCTTFLPPNMIDRVGLAAGVEHVQAGSSQHPGGLHGLMGDGSVRFLKTTIQTWTFDPLTGWPIGARRDAEGAWINLPNAGIWQALGSRNGAEVIDADPL</sequence>
<evidence type="ECO:0000256" key="1">
    <source>
        <dbReference type="SAM" id="Phobius"/>
    </source>
</evidence>
<reference evidence="3 4" key="2">
    <citation type="journal article" date="2011" name="Stand. Genomic Sci.">
        <title>Complete genome sequence of Isosphaera pallida type strain (IS1B).</title>
        <authorList>
            <consortium name="US DOE Joint Genome Institute (JGI-PGF)"/>
            <person name="Goker M."/>
            <person name="Cleland D."/>
            <person name="Saunders E."/>
            <person name="Lapidus A."/>
            <person name="Nolan M."/>
            <person name="Lucas S."/>
            <person name="Hammon N."/>
            <person name="Deshpande S."/>
            <person name="Cheng J.F."/>
            <person name="Tapia R."/>
            <person name="Han C."/>
            <person name="Goodwin L."/>
            <person name="Pitluck S."/>
            <person name="Liolios K."/>
            <person name="Pagani I."/>
            <person name="Ivanova N."/>
            <person name="Mavromatis K."/>
            <person name="Pati A."/>
            <person name="Chen A."/>
            <person name="Palaniappan K."/>
            <person name="Land M."/>
            <person name="Hauser L."/>
            <person name="Chang Y.J."/>
            <person name="Jeffries C.D."/>
            <person name="Detter J.C."/>
            <person name="Beck B."/>
            <person name="Woyke T."/>
            <person name="Bristow J."/>
            <person name="Eisen J.A."/>
            <person name="Markowitz V."/>
            <person name="Hugenholtz P."/>
            <person name="Kyrpides N.C."/>
            <person name="Klenk H.P."/>
        </authorList>
    </citation>
    <scope>NUCLEOTIDE SEQUENCE [LARGE SCALE GENOMIC DNA]</scope>
    <source>
        <strain evidence="4">ATCC 43644 / DSM 9630 / IS1B</strain>
    </source>
</reference>
<dbReference type="EMBL" id="CP002353">
    <property type="protein sequence ID" value="ADV63591.1"/>
    <property type="molecule type" value="Genomic_DNA"/>
</dbReference>
<dbReference type="InterPro" id="IPR045584">
    <property type="entry name" value="Pilin-like"/>
</dbReference>
<keyword evidence="1" id="KW-0472">Membrane</keyword>
<evidence type="ECO:0000259" key="2">
    <source>
        <dbReference type="Pfam" id="PF07596"/>
    </source>
</evidence>
<reference key="1">
    <citation type="submission" date="2010-11" db="EMBL/GenBank/DDBJ databases">
        <title>The complete sequence of chromosome of Isophaera pallida ATCC 43644.</title>
        <authorList>
            <consortium name="US DOE Joint Genome Institute (JGI-PGF)"/>
            <person name="Lucas S."/>
            <person name="Copeland A."/>
            <person name="Lapidus A."/>
            <person name="Bruce D."/>
            <person name="Goodwin L."/>
            <person name="Pitluck S."/>
            <person name="Kyrpides N."/>
            <person name="Mavromatis K."/>
            <person name="Pagani I."/>
            <person name="Ivanova N."/>
            <person name="Saunders E."/>
            <person name="Brettin T."/>
            <person name="Detter J.C."/>
            <person name="Han C."/>
            <person name="Tapia R."/>
            <person name="Land M."/>
            <person name="Hauser L."/>
            <person name="Markowitz V."/>
            <person name="Cheng J.-F."/>
            <person name="Hugenholtz P."/>
            <person name="Woyke T."/>
            <person name="Wu D."/>
            <person name="Eisen J.A."/>
        </authorList>
    </citation>
    <scope>NUCLEOTIDE SEQUENCE</scope>
    <source>
        <strain>ATCC 43644</strain>
    </source>
</reference>
<dbReference type="AlphaFoldDB" id="E8R2U4"/>
<gene>
    <name evidence="3" type="ordered locus">Isop_3026</name>
</gene>
<dbReference type="OrthoDB" id="241541at2"/>
<name>E8R2U4_ISOPI</name>
<proteinExistence type="predicted"/>
<dbReference type="Proteomes" id="UP000008631">
    <property type="component" value="Chromosome"/>
</dbReference>
<feature type="transmembrane region" description="Helical" evidence="1">
    <location>
        <begin position="20"/>
        <end position="41"/>
    </location>
</feature>
<evidence type="ECO:0000313" key="4">
    <source>
        <dbReference type="Proteomes" id="UP000008631"/>
    </source>
</evidence>
<dbReference type="STRING" id="575540.Isop_3026"/>
<dbReference type="PANTHER" id="PTHR30093">
    <property type="entry name" value="GENERAL SECRETION PATHWAY PROTEIN G"/>
    <property type="match status" value="1"/>
</dbReference>
<dbReference type="InParanoid" id="E8R2U4"/>
<dbReference type="InterPro" id="IPR011453">
    <property type="entry name" value="DUF1559"/>
</dbReference>
<protein>
    <recommendedName>
        <fullName evidence="2">DUF1559 domain-containing protein</fullName>
    </recommendedName>
</protein>